<reference evidence="1" key="1">
    <citation type="submission" date="2021-07" db="EMBL/GenBank/DDBJ databases">
        <title>Draft genome sequence of carbapenem-resistant Aeromonas spp. in Japan.</title>
        <authorList>
            <person name="Maehana S."/>
            <person name="Suzuki M."/>
            <person name="Kitasato H."/>
        </authorList>
    </citation>
    <scope>NUCLEOTIDE SEQUENCE</scope>
    <source>
        <strain evidence="1">KAM348</strain>
    </source>
</reference>
<comment type="caution">
    <text evidence="1">The sequence shown here is derived from an EMBL/GenBank/DDBJ whole genome shotgun (WGS) entry which is preliminary data.</text>
</comment>
<sequence>MIEAHVAQDAGHGNGVGDVGFTTGTHLSLVSITGYHIGLPELLNLLGWQVGTGYFFKIFK</sequence>
<evidence type="ECO:0000313" key="2">
    <source>
        <dbReference type="Proteomes" id="UP000887009"/>
    </source>
</evidence>
<accession>A0AAI9P9Z4</accession>
<organism evidence="1 2">
    <name type="scientific">Aeromonas caviae</name>
    <name type="common">Aeromonas punctata</name>
    <dbReference type="NCBI Taxonomy" id="648"/>
    <lineage>
        <taxon>Bacteria</taxon>
        <taxon>Pseudomonadati</taxon>
        <taxon>Pseudomonadota</taxon>
        <taxon>Gammaproteobacteria</taxon>
        <taxon>Aeromonadales</taxon>
        <taxon>Aeromonadaceae</taxon>
        <taxon>Aeromonas</taxon>
    </lineage>
</organism>
<dbReference type="EMBL" id="BPNL01000026">
    <property type="protein sequence ID" value="GJA55020.1"/>
    <property type="molecule type" value="Genomic_DNA"/>
</dbReference>
<dbReference type="AlphaFoldDB" id="A0AAI9P9Z4"/>
<name>A0AAI9P9Z4_AERCA</name>
<proteinExistence type="predicted"/>
<gene>
    <name evidence="1" type="ORF">KAM348_24430</name>
</gene>
<dbReference type="Proteomes" id="UP000887009">
    <property type="component" value="Unassembled WGS sequence"/>
</dbReference>
<protein>
    <submittedName>
        <fullName evidence="1">Uncharacterized protein</fullName>
    </submittedName>
</protein>
<evidence type="ECO:0000313" key="1">
    <source>
        <dbReference type="EMBL" id="GJA55020.1"/>
    </source>
</evidence>